<accession>A0ABY6B401</accession>
<protein>
    <submittedName>
        <fullName evidence="1">Uncharacterized protein</fullName>
    </submittedName>
</protein>
<keyword evidence="2" id="KW-1185">Reference proteome</keyword>
<evidence type="ECO:0000313" key="1">
    <source>
        <dbReference type="EMBL" id="UXH78694.1"/>
    </source>
</evidence>
<sequence length="92" mass="10343">MSDVSKSNVGPDGCVLWVVDYRLDGRARQWFRALPPVLGAEAMRALMLEELEELYGPRAELLDLRPASLEERRAFLRGELSRPTSGTDRPDA</sequence>
<reference evidence="1" key="1">
    <citation type="submission" date="2022-10" db="EMBL/GenBank/DDBJ databases">
        <title>Characterization and whole genome sequencing of a new Roseateles species, isolated from fresh water.</title>
        <authorList>
            <person name="Guliayeva D.Y."/>
            <person name="Akhremchuk A.E."/>
            <person name="Sikolenko M.A."/>
            <person name="Valentovich L.N."/>
            <person name="Sidarenka A.V."/>
        </authorList>
    </citation>
    <scope>NUCLEOTIDE SEQUENCE</scope>
    <source>
        <strain evidence="1">BIM B-1768</strain>
    </source>
</reference>
<evidence type="ECO:0000313" key="2">
    <source>
        <dbReference type="Proteomes" id="UP001064933"/>
    </source>
</evidence>
<dbReference type="EMBL" id="CP104562">
    <property type="protein sequence ID" value="UXH78694.1"/>
    <property type="molecule type" value="Genomic_DNA"/>
</dbReference>
<name>A0ABY6B401_9BURK</name>
<gene>
    <name evidence="1" type="ORF">N4261_01770</name>
</gene>
<dbReference type="Proteomes" id="UP001064933">
    <property type="component" value="Chromosome"/>
</dbReference>
<dbReference type="RefSeq" id="WP_261758525.1">
    <property type="nucleotide sequence ID" value="NZ_CP104562.2"/>
</dbReference>
<proteinExistence type="predicted"/>
<organism evidence="1 2">
    <name type="scientific">Roseateles amylovorans</name>
    <dbReference type="NCBI Taxonomy" id="2978473"/>
    <lineage>
        <taxon>Bacteria</taxon>
        <taxon>Pseudomonadati</taxon>
        <taxon>Pseudomonadota</taxon>
        <taxon>Betaproteobacteria</taxon>
        <taxon>Burkholderiales</taxon>
        <taxon>Sphaerotilaceae</taxon>
        <taxon>Roseateles</taxon>
    </lineage>
</organism>